<keyword evidence="3" id="KW-0808">Transferase</keyword>
<dbReference type="GO" id="GO:0016757">
    <property type="term" value="F:glycosyltransferase activity"/>
    <property type="evidence" value="ECO:0007669"/>
    <property type="project" value="UniProtKB-KW"/>
</dbReference>
<dbReference type="InterPro" id="IPR051910">
    <property type="entry name" value="ComF/GntX_DNA_util-trans"/>
</dbReference>
<dbReference type="Proteomes" id="UP000294221">
    <property type="component" value="Unassembled WGS sequence"/>
</dbReference>
<evidence type="ECO:0000313" key="4">
    <source>
        <dbReference type="Proteomes" id="UP000294221"/>
    </source>
</evidence>
<evidence type="ECO:0000259" key="2">
    <source>
        <dbReference type="Pfam" id="PF00156"/>
    </source>
</evidence>
<organism evidence="3 4">
    <name type="scientific">Bifidobacterium pseudolongum subsp. pseudolongum</name>
    <dbReference type="NCBI Taxonomy" id="31954"/>
    <lineage>
        <taxon>Bacteria</taxon>
        <taxon>Bacillati</taxon>
        <taxon>Actinomycetota</taxon>
        <taxon>Actinomycetes</taxon>
        <taxon>Bifidobacteriales</taxon>
        <taxon>Bifidobacteriaceae</taxon>
        <taxon>Bifidobacterium</taxon>
    </lineage>
</organism>
<dbReference type="PANTHER" id="PTHR47505:SF1">
    <property type="entry name" value="DNA UTILIZATION PROTEIN YHGH"/>
    <property type="match status" value="1"/>
</dbReference>
<dbReference type="Pfam" id="PF00156">
    <property type="entry name" value="Pribosyltran"/>
    <property type="match status" value="1"/>
</dbReference>
<name>A0A4Q5A8P8_9BIFI</name>
<dbReference type="InterPro" id="IPR029057">
    <property type="entry name" value="PRTase-like"/>
</dbReference>
<sequence>MNRMSGAAAAVTDAVHAARDVLFSRGCAGCGAPDEVLCATCMRGLAQPVRFDLPATVCGVGMACGSYRGPLRRAVLAWKDHGDAECDGPFSDAMAALLHSEPLYGALAHVKAVGIVSAPSSWLSICTRGRSQLDPIADALAVQLRAWGVDARVHRALQVRRVRTKSVQTSSAQGRRERVAGHIRCRNSVRLPAGMPVIVIDDIVTSGATMRECIDVLRARGNTVLTGLALAHTPPRAPDRS</sequence>
<dbReference type="InterPro" id="IPR000836">
    <property type="entry name" value="PRTase_dom"/>
</dbReference>
<dbReference type="Gene3D" id="3.40.50.2020">
    <property type="match status" value="1"/>
</dbReference>
<dbReference type="CDD" id="cd06223">
    <property type="entry name" value="PRTases_typeI"/>
    <property type="match status" value="1"/>
</dbReference>
<dbReference type="SUPFAM" id="SSF53271">
    <property type="entry name" value="PRTase-like"/>
    <property type="match status" value="1"/>
</dbReference>
<accession>A0A4Q5A8P8</accession>
<gene>
    <name evidence="3" type="ORF">PG2054B_1027</name>
</gene>
<proteinExistence type="inferred from homology"/>
<reference evidence="3 4" key="1">
    <citation type="submission" date="2018-12" db="EMBL/GenBank/DDBJ databases">
        <title>Unveiling genomic diversity among members of the Bifidobacterium pseudolongum species, a widely distributed gut commensal of the animal kingdom.</title>
        <authorList>
            <person name="Lugli G.A."/>
            <person name="Duranti S."/>
            <person name="Albert K."/>
            <person name="Mancabelli L."/>
            <person name="Napoli S."/>
            <person name="Viappiani A."/>
            <person name="Anzalone R."/>
            <person name="Longhi G."/>
            <person name="Milani C."/>
            <person name="Turroni F."/>
            <person name="Alessandri G."/>
            <person name="Sela D.A."/>
            <person name="Van Sinderen D."/>
            <person name="Ventura M."/>
        </authorList>
    </citation>
    <scope>NUCLEOTIDE SEQUENCE [LARGE SCALE GENOMIC DNA]</scope>
    <source>
        <strain evidence="3 4">2054B</strain>
    </source>
</reference>
<protein>
    <submittedName>
        <fullName evidence="3">Phosphoribosyltransferase</fullName>
    </submittedName>
</protein>
<keyword evidence="3" id="KW-0328">Glycosyltransferase</keyword>
<dbReference type="RefSeq" id="WP_080720477.1">
    <property type="nucleotide sequence ID" value="NZ_CP093555.1"/>
</dbReference>
<evidence type="ECO:0000313" key="3">
    <source>
        <dbReference type="EMBL" id="RYQ20573.1"/>
    </source>
</evidence>
<feature type="domain" description="Phosphoribosyltransferase" evidence="2">
    <location>
        <begin position="137"/>
        <end position="222"/>
    </location>
</feature>
<dbReference type="AlphaFoldDB" id="A0A4Q5A8P8"/>
<comment type="similarity">
    <text evidence="1">Belongs to the ComF/GntX family.</text>
</comment>
<dbReference type="EMBL" id="RYUN01000007">
    <property type="protein sequence ID" value="RYQ20573.1"/>
    <property type="molecule type" value="Genomic_DNA"/>
</dbReference>
<dbReference type="PANTHER" id="PTHR47505">
    <property type="entry name" value="DNA UTILIZATION PROTEIN YHGH"/>
    <property type="match status" value="1"/>
</dbReference>
<evidence type="ECO:0000256" key="1">
    <source>
        <dbReference type="ARBA" id="ARBA00008007"/>
    </source>
</evidence>
<comment type="caution">
    <text evidence="3">The sequence shown here is derived from an EMBL/GenBank/DDBJ whole genome shotgun (WGS) entry which is preliminary data.</text>
</comment>